<dbReference type="AlphaFoldDB" id="A0A6B1IJF4"/>
<dbReference type="PANTHER" id="PTHR15160">
    <property type="entry name" value="VON HIPPEL-LINDAU PROTEIN"/>
    <property type="match status" value="1"/>
</dbReference>
<dbReference type="Gene3D" id="3.10.690.10">
    <property type="entry name" value="Bifunctional nuclease domain"/>
    <property type="match status" value="1"/>
</dbReference>
<dbReference type="Proteomes" id="UP000460194">
    <property type="component" value="Unassembled WGS sequence"/>
</dbReference>
<organism evidence="3 4">
    <name type="scientific">Halorubrum distributum</name>
    <dbReference type="NCBI Taxonomy" id="29283"/>
    <lineage>
        <taxon>Archaea</taxon>
        <taxon>Methanobacteriati</taxon>
        <taxon>Methanobacteriota</taxon>
        <taxon>Stenosarchaea group</taxon>
        <taxon>Halobacteria</taxon>
        <taxon>Halobacteriales</taxon>
        <taxon>Haloferacaceae</taxon>
        <taxon>Halorubrum</taxon>
        <taxon>Halorubrum distributum group</taxon>
    </lineage>
</organism>
<sequence length="155" mass="16638">MEHEAEVVGVGAGSAPSGDVPAVILSARGEYVPIFVSGDQARSIGLALEGEPFDRPLTHDLLVDILTEFGGAIDRVRVDDLHDGTFYAKVDAERYDDGEPERFVFDARPSDALALAVRVDCPIVVTDEVIDEAGRPRDSLRFGDDDPSEDPSGGR</sequence>
<dbReference type="Pfam" id="PF02577">
    <property type="entry name" value="BFN_dom"/>
    <property type="match status" value="1"/>
</dbReference>
<accession>A0A6B1IJF4</accession>
<dbReference type="InterPro" id="IPR003729">
    <property type="entry name" value="Bi_nuclease_dom"/>
</dbReference>
<dbReference type="InterPro" id="IPR036104">
    <property type="entry name" value="BFN_sf"/>
</dbReference>
<dbReference type="PROSITE" id="PS51658">
    <property type="entry name" value="BFN"/>
    <property type="match status" value="1"/>
</dbReference>
<feature type="compositionally biased region" description="Basic and acidic residues" evidence="1">
    <location>
        <begin position="135"/>
        <end position="144"/>
    </location>
</feature>
<evidence type="ECO:0000256" key="1">
    <source>
        <dbReference type="SAM" id="MobiDB-lite"/>
    </source>
</evidence>
<feature type="domain" description="BFN" evidence="2">
    <location>
        <begin position="2"/>
        <end position="137"/>
    </location>
</feature>
<dbReference type="SUPFAM" id="SSF103256">
    <property type="entry name" value="Hypothetical protein TM0160"/>
    <property type="match status" value="1"/>
</dbReference>
<dbReference type="GO" id="GO:0004518">
    <property type="term" value="F:nuclease activity"/>
    <property type="evidence" value="ECO:0007669"/>
    <property type="project" value="InterPro"/>
</dbReference>
<evidence type="ECO:0000259" key="2">
    <source>
        <dbReference type="PROSITE" id="PS51658"/>
    </source>
</evidence>
<proteinExistence type="predicted"/>
<feature type="region of interest" description="Disordered" evidence="1">
    <location>
        <begin position="135"/>
        <end position="155"/>
    </location>
</feature>
<gene>
    <name evidence="3" type="ORF">GLW36_00825</name>
</gene>
<dbReference type="PANTHER" id="PTHR15160:SF1">
    <property type="entry name" value="VON HIPPEL-LINDAU DISEASE TUMOR SUPPRESSOR"/>
    <property type="match status" value="1"/>
</dbReference>
<comment type="caution">
    <text evidence="3">The sequence shown here is derived from an EMBL/GenBank/DDBJ whole genome shotgun (WGS) entry which is preliminary data.</text>
</comment>
<dbReference type="EMBL" id="WMEO01000001">
    <property type="protein sequence ID" value="MYL15194.1"/>
    <property type="molecule type" value="Genomic_DNA"/>
</dbReference>
<evidence type="ECO:0000313" key="3">
    <source>
        <dbReference type="EMBL" id="MYL15194.1"/>
    </source>
</evidence>
<dbReference type="RefSeq" id="WP_159368433.1">
    <property type="nucleotide sequence ID" value="NZ_WMEO01000001.1"/>
</dbReference>
<protein>
    <submittedName>
        <fullName evidence="3">Bifunctional nuclease family protein</fullName>
    </submittedName>
</protein>
<name>A0A6B1IJF4_9EURY</name>
<evidence type="ECO:0000313" key="4">
    <source>
        <dbReference type="Proteomes" id="UP000460194"/>
    </source>
</evidence>
<reference evidence="3 4" key="1">
    <citation type="submission" date="2019-11" db="EMBL/GenBank/DDBJ databases">
        <title>Genome sequences of 17 halophilic strains isolated from different environments.</title>
        <authorList>
            <person name="Furrow R.E."/>
        </authorList>
    </citation>
    <scope>NUCLEOTIDE SEQUENCE [LARGE SCALE GENOMIC DNA]</scope>
    <source>
        <strain evidence="3 4">22517_05_Cabo</strain>
    </source>
</reference>